<keyword evidence="3" id="KW-0378">Hydrolase</keyword>
<protein>
    <recommendedName>
        <fullName evidence="1 3">Signal peptidase I</fullName>
        <ecNumber evidence="3">3.4.21.89</ecNumber>
    </recommendedName>
</protein>
<evidence type="ECO:0000313" key="6">
    <source>
        <dbReference type="Proteomes" id="UP000182763"/>
    </source>
</evidence>
<dbReference type="EC" id="3.4.21.89" evidence="3"/>
<gene>
    <name evidence="5" type="ORF">AUK42_07015</name>
</gene>
<name>A0A1J5GCB0_9BACT</name>
<sequence length="174" mass="19348">MLLGILLWVGSNKVKTQTSCPVQEEIRTVRGNSLEPLVPSGSDIKALFGYYNCHEIKRNDLVLYHYGGDKVPLLKIAKGLPQDSFHLIKNENEDYNLLLNGKITTNSRGIPYVFSGNKYRMLSLYEHDYQGIIPQNAYLLLGDLASGSVDAGVFGLVDKSDIIGKAVVLKNKNY</sequence>
<dbReference type="Pfam" id="PF10502">
    <property type="entry name" value="Peptidase_S26"/>
    <property type="match status" value="1"/>
</dbReference>
<evidence type="ECO:0000256" key="1">
    <source>
        <dbReference type="ARBA" id="ARBA00019232"/>
    </source>
</evidence>
<dbReference type="STRING" id="1805029.AUK42_07015"/>
<feature type="active site" evidence="2">
    <location>
        <position position="75"/>
    </location>
</feature>
<proteinExistence type="inferred from homology"/>
<dbReference type="SUPFAM" id="SSF51306">
    <property type="entry name" value="LexA/Signal peptidase"/>
    <property type="match status" value="1"/>
</dbReference>
<organism evidence="5 6">
    <name type="scientific">Candidatus Infernicultor aquiphilus</name>
    <dbReference type="NCBI Taxonomy" id="1805029"/>
    <lineage>
        <taxon>Bacteria</taxon>
        <taxon>Pseudomonadati</taxon>
        <taxon>Atribacterota</taxon>
        <taxon>Candidatus Phoenicimicrobiia</taxon>
        <taxon>Candidatus Pheonicimicrobiales</taxon>
        <taxon>Candidatus Phoenicimicrobiaceae</taxon>
        <taxon>Candidatus Infernicultor</taxon>
    </lineage>
</organism>
<dbReference type="InterPro" id="IPR019533">
    <property type="entry name" value="Peptidase_S26"/>
</dbReference>
<evidence type="ECO:0000256" key="2">
    <source>
        <dbReference type="PIRSR" id="PIRSR600223-1"/>
    </source>
</evidence>
<accession>A0A1J5GCB0</accession>
<comment type="catalytic activity">
    <reaction evidence="3">
        <text>Cleavage of hydrophobic, N-terminal signal or leader sequences from secreted and periplasmic proteins.</text>
        <dbReference type="EC" id="3.4.21.89"/>
    </reaction>
</comment>
<dbReference type="GO" id="GO:0004252">
    <property type="term" value="F:serine-type endopeptidase activity"/>
    <property type="evidence" value="ECO:0007669"/>
    <property type="project" value="InterPro"/>
</dbReference>
<dbReference type="GO" id="GO:0009003">
    <property type="term" value="F:signal peptidase activity"/>
    <property type="evidence" value="ECO:0007669"/>
    <property type="project" value="UniProtKB-EC"/>
</dbReference>
<dbReference type="InterPro" id="IPR000223">
    <property type="entry name" value="Pept_S26A_signal_pept_1"/>
</dbReference>
<comment type="subcellular location">
    <subcellularLocation>
        <location evidence="3">Membrane</location>
        <topology evidence="3">Single-pass type II membrane protein</topology>
    </subcellularLocation>
</comment>
<dbReference type="GO" id="GO:0016020">
    <property type="term" value="C:membrane"/>
    <property type="evidence" value="ECO:0007669"/>
    <property type="project" value="UniProtKB-SubCell"/>
</dbReference>
<dbReference type="EMBL" id="MNYY01000140">
    <property type="protein sequence ID" value="OIP67258.1"/>
    <property type="molecule type" value="Genomic_DNA"/>
</dbReference>
<comment type="caution">
    <text evidence="5">The sequence shown here is derived from an EMBL/GenBank/DDBJ whole genome shotgun (WGS) entry which is preliminary data.</text>
</comment>
<dbReference type="GO" id="GO:0006465">
    <property type="term" value="P:signal peptide processing"/>
    <property type="evidence" value="ECO:0007669"/>
    <property type="project" value="InterPro"/>
</dbReference>
<comment type="similarity">
    <text evidence="3">Belongs to the peptidase S26 family.</text>
</comment>
<dbReference type="Gene3D" id="2.10.109.10">
    <property type="entry name" value="Umud Fragment, subunit A"/>
    <property type="match status" value="1"/>
</dbReference>
<dbReference type="Proteomes" id="UP000182763">
    <property type="component" value="Unassembled WGS sequence"/>
</dbReference>
<evidence type="ECO:0000313" key="5">
    <source>
        <dbReference type="EMBL" id="OIP67258.1"/>
    </source>
</evidence>
<feature type="domain" description="Peptidase S26" evidence="4">
    <location>
        <begin position="27"/>
        <end position="168"/>
    </location>
</feature>
<reference evidence="5 6" key="1">
    <citation type="journal article" date="2016" name="Environ. Microbiol.">
        <title>Genomic resolution of a cold subsurface aquifer community provides metabolic insights for novel microbes adapted to high CO concentrations.</title>
        <authorList>
            <person name="Probst A.J."/>
            <person name="Castelle C.J."/>
            <person name="Singh A."/>
            <person name="Brown C.T."/>
            <person name="Anantharaman K."/>
            <person name="Sharon I."/>
            <person name="Hug L.A."/>
            <person name="Burstein D."/>
            <person name="Emerson J.B."/>
            <person name="Thomas B.C."/>
            <person name="Banfield J.F."/>
        </authorList>
    </citation>
    <scope>NUCLEOTIDE SEQUENCE [LARGE SCALE GENOMIC DNA]</scope>
    <source>
        <strain evidence="5">CG2_30_33_13</strain>
    </source>
</reference>
<dbReference type="InterPro" id="IPR036286">
    <property type="entry name" value="LexA/Signal_pep-like_sf"/>
</dbReference>
<feature type="active site" evidence="2">
    <location>
        <position position="33"/>
    </location>
</feature>
<keyword evidence="3" id="KW-0645">Protease</keyword>
<dbReference type="AlphaFoldDB" id="A0A1J5GCB0"/>
<dbReference type="NCBIfam" id="TIGR02227">
    <property type="entry name" value="sigpep_I_bact"/>
    <property type="match status" value="1"/>
</dbReference>
<evidence type="ECO:0000256" key="3">
    <source>
        <dbReference type="RuleBase" id="RU362042"/>
    </source>
</evidence>
<evidence type="ECO:0000259" key="4">
    <source>
        <dbReference type="Pfam" id="PF10502"/>
    </source>
</evidence>